<dbReference type="GeneID" id="63793434"/>
<evidence type="ECO:0000256" key="1">
    <source>
        <dbReference type="ARBA" id="ARBA00006995"/>
    </source>
</evidence>
<gene>
    <name evidence="2" type="ORF">BHQ10_004218</name>
</gene>
<comment type="caution">
    <text evidence="2">The sequence shown here is derived from an EMBL/GenBank/DDBJ whole genome shotgun (WGS) entry which is preliminary data.</text>
</comment>
<dbReference type="PANTHER" id="PTHR21405">
    <property type="entry name" value="CDNA SEQUENCE BC021608"/>
    <property type="match status" value="1"/>
</dbReference>
<dbReference type="GO" id="GO:0006570">
    <property type="term" value="P:tyrosine metabolic process"/>
    <property type="evidence" value="ECO:0007669"/>
    <property type="project" value="TreeGrafter"/>
</dbReference>
<dbReference type="SUPFAM" id="SSF48439">
    <property type="entry name" value="Protein prenylyltransferase"/>
    <property type="match status" value="1"/>
</dbReference>
<evidence type="ECO:0000313" key="3">
    <source>
        <dbReference type="Proteomes" id="UP000249363"/>
    </source>
</evidence>
<dbReference type="RefSeq" id="XP_040732722.1">
    <property type="nucleotide sequence ID" value="XM_040876560.1"/>
</dbReference>
<dbReference type="EMBL" id="MIKG01000007">
    <property type="protein sequence ID" value="RAO68206.1"/>
    <property type="molecule type" value="Genomic_DNA"/>
</dbReference>
<name>A0A364KXC1_TALAM</name>
<dbReference type="OrthoDB" id="539634at2759"/>
<proteinExistence type="inferred from homology"/>
<protein>
    <submittedName>
        <fullName evidence="2">Uncharacterized protein</fullName>
    </submittedName>
</protein>
<dbReference type="PANTHER" id="PTHR21405:SF0">
    <property type="entry name" value="TETRATRICOPEPTIDE REPEAT PROTEIN 36"/>
    <property type="match status" value="1"/>
</dbReference>
<sequence length="246" mass="27585">MAKTLSPNDRLVLSRVFESHPAGSLSKSLVDPELPTATRTNLSPTVLEKLQSHEHSIITTCGGSFVSEESLKQAIDQLTVLIRSHPTYSSAYNNRAQVLRLLYGNNLYSEEVKTTTLWSDLCTAIRLELPEQPNKKVCDFQARVLRSGFAQRGYMTWKAAKRAKNGSENASYLPEELKVLTQSEMEERARADFELAGRYGDQEAMKMAVSANPYARLCGNIVQEAMKVEIEKMRGATEWVTKEKAH</sequence>
<dbReference type="AlphaFoldDB" id="A0A364KXC1"/>
<evidence type="ECO:0000313" key="2">
    <source>
        <dbReference type="EMBL" id="RAO68206.1"/>
    </source>
</evidence>
<dbReference type="InterPro" id="IPR038906">
    <property type="entry name" value="TTC36"/>
</dbReference>
<accession>A0A364KXC1</accession>
<reference evidence="2 3" key="1">
    <citation type="journal article" date="2017" name="Biotechnol. Biofuels">
        <title>Differential beta-glucosidase expression as a function of carbon source availability in Talaromyces amestolkiae: a genomic and proteomic approach.</title>
        <authorList>
            <person name="de Eugenio L.I."/>
            <person name="Mendez-Liter J.A."/>
            <person name="Nieto-Dominguez M."/>
            <person name="Alonso L."/>
            <person name="Gil-Munoz J."/>
            <person name="Barriuso J."/>
            <person name="Prieto A."/>
            <person name="Martinez M.J."/>
        </authorList>
    </citation>
    <scope>NUCLEOTIDE SEQUENCE [LARGE SCALE GENOMIC DNA]</scope>
    <source>
        <strain evidence="2 3">CIB</strain>
    </source>
</reference>
<dbReference type="STRING" id="1196081.A0A364KXC1"/>
<organism evidence="2 3">
    <name type="scientific">Talaromyces amestolkiae</name>
    <dbReference type="NCBI Taxonomy" id="1196081"/>
    <lineage>
        <taxon>Eukaryota</taxon>
        <taxon>Fungi</taxon>
        <taxon>Dikarya</taxon>
        <taxon>Ascomycota</taxon>
        <taxon>Pezizomycotina</taxon>
        <taxon>Eurotiomycetes</taxon>
        <taxon>Eurotiomycetidae</taxon>
        <taxon>Eurotiales</taxon>
        <taxon>Trichocomaceae</taxon>
        <taxon>Talaromyces</taxon>
        <taxon>Talaromyces sect. Talaromyces</taxon>
    </lineage>
</organism>
<keyword evidence="3" id="KW-1185">Reference proteome</keyword>
<comment type="similarity">
    <text evidence="1">Belongs to the TTC36 family.</text>
</comment>
<dbReference type="Proteomes" id="UP000249363">
    <property type="component" value="Unassembled WGS sequence"/>
</dbReference>